<gene>
    <name evidence="2" type="ORF">CI610_03676</name>
</gene>
<keyword evidence="1" id="KW-0812">Transmembrane</keyword>
<evidence type="ECO:0000313" key="2">
    <source>
        <dbReference type="EMBL" id="PJE77401.1"/>
    </source>
</evidence>
<dbReference type="AlphaFoldDB" id="A0A2H9T2F1"/>
<feature type="transmembrane region" description="Helical" evidence="1">
    <location>
        <begin position="42"/>
        <end position="61"/>
    </location>
</feature>
<evidence type="ECO:0000256" key="1">
    <source>
        <dbReference type="SAM" id="Phobius"/>
    </source>
</evidence>
<accession>A0A2H9T2F1</accession>
<organism evidence="2">
    <name type="scientific">invertebrate metagenome</name>
    <dbReference type="NCBI Taxonomy" id="1711999"/>
    <lineage>
        <taxon>unclassified sequences</taxon>
        <taxon>metagenomes</taxon>
        <taxon>organismal metagenomes</taxon>
    </lineage>
</organism>
<protein>
    <submittedName>
        <fullName evidence="2">Uncharacterized protein</fullName>
    </submittedName>
</protein>
<dbReference type="EMBL" id="NSIT01000652">
    <property type="protein sequence ID" value="PJE77401.1"/>
    <property type="molecule type" value="Genomic_DNA"/>
</dbReference>
<reference evidence="2" key="1">
    <citation type="journal article" date="2017" name="Appl. Environ. Microbiol.">
        <title>Molecular characterization of an Endozoicomonas-like organism causing infection in king scallop Pecten maximus L.</title>
        <authorList>
            <person name="Cano I."/>
            <person name="van Aerle R."/>
            <person name="Ross S."/>
            <person name="Verner-Jeffreys D.W."/>
            <person name="Paley R.K."/>
            <person name="Rimmer G."/>
            <person name="Ryder D."/>
            <person name="Hooper P."/>
            <person name="Stone D."/>
            <person name="Feist S.W."/>
        </authorList>
    </citation>
    <scope>NUCLEOTIDE SEQUENCE</scope>
</reference>
<keyword evidence="1" id="KW-0472">Membrane</keyword>
<keyword evidence="1" id="KW-1133">Transmembrane helix</keyword>
<feature type="transmembrane region" description="Helical" evidence="1">
    <location>
        <begin position="20"/>
        <end position="36"/>
    </location>
</feature>
<sequence>MDQVNSFISKSAKSLPIVRIIIYFSLFVYSVSLPHLKPNVVIYPWFIIRSYCYLFGWDKIIDLFR</sequence>
<name>A0A2H9T2F1_9ZZZZ</name>
<proteinExistence type="predicted"/>
<comment type="caution">
    <text evidence="2">The sequence shown here is derived from an EMBL/GenBank/DDBJ whole genome shotgun (WGS) entry which is preliminary data.</text>
</comment>